<organism evidence="2 3">
    <name type="scientific">Aphis glycines</name>
    <name type="common">Soybean aphid</name>
    <dbReference type="NCBI Taxonomy" id="307491"/>
    <lineage>
        <taxon>Eukaryota</taxon>
        <taxon>Metazoa</taxon>
        <taxon>Ecdysozoa</taxon>
        <taxon>Arthropoda</taxon>
        <taxon>Hexapoda</taxon>
        <taxon>Insecta</taxon>
        <taxon>Pterygota</taxon>
        <taxon>Neoptera</taxon>
        <taxon>Paraneoptera</taxon>
        <taxon>Hemiptera</taxon>
        <taxon>Sternorrhyncha</taxon>
        <taxon>Aphidomorpha</taxon>
        <taxon>Aphidoidea</taxon>
        <taxon>Aphididae</taxon>
        <taxon>Aphidini</taxon>
        <taxon>Aphis</taxon>
        <taxon>Aphis</taxon>
    </lineage>
</organism>
<dbReference type="Proteomes" id="UP000475862">
    <property type="component" value="Unassembled WGS sequence"/>
</dbReference>
<dbReference type="PANTHER" id="PTHR14593:SF5">
    <property type="entry name" value="WD REPEAT-CONTAINING PROTEIN 11"/>
    <property type="match status" value="1"/>
</dbReference>
<protein>
    <recommendedName>
        <fullName evidence="1">WDR11 TPR domain-containing protein</fullName>
    </recommendedName>
</protein>
<keyword evidence="3" id="KW-1185">Reference proteome</keyword>
<evidence type="ECO:0000313" key="2">
    <source>
        <dbReference type="EMBL" id="KAE9535655.1"/>
    </source>
</evidence>
<dbReference type="OrthoDB" id="1291858at2759"/>
<accession>A0A6G0TMC0</accession>
<dbReference type="Pfam" id="PF23753">
    <property type="entry name" value="TPR_WDR11"/>
    <property type="match status" value="1"/>
</dbReference>
<dbReference type="EMBL" id="VYZN01000025">
    <property type="protein sequence ID" value="KAE9535655.1"/>
    <property type="molecule type" value="Genomic_DNA"/>
</dbReference>
<feature type="domain" description="WDR11 TPR" evidence="1">
    <location>
        <begin position="152"/>
        <end position="346"/>
    </location>
</feature>
<comment type="caution">
    <text evidence="2">The sequence shown here is derived from an EMBL/GenBank/DDBJ whole genome shotgun (WGS) entry which is preliminary data.</text>
</comment>
<evidence type="ECO:0000313" key="3">
    <source>
        <dbReference type="Proteomes" id="UP000475862"/>
    </source>
</evidence>
<dbReference type="InterPro" id="IPR057854">
    <property type="entry name" value="TPR_WDR11"/>
</dbReference>
<dbReference type="AlphaFoldDB" id="A0A6G0TMC0"/>
<evidence type="ECO:0000259" key="1">
    <source>
        <dbReference type="Pfam" id="PF23753"/>
    </source>
</evidence>
<dbReference type="InterPro" id="IPR039694">
    <property type="entry name" value="WDR11"/>
</dbReference>
<dbReference type="PANTHER" id="PTHR14593">
    <property type="entry name" value="WD REPEAT-CONTAINING PROTEIN 11"/>
    <property type="match status" value="1"/>
</dbReference>
<reference evidence="2 3" key="1">
    <citation type="submission" date="2019-08" db="EMBL/GenBank/DDBJ databases">
        <title>The genome of the soybean aphid Biotype 1, its phylome, world population structure and adaptation to the North American continent.</title>
        <authorList>
            <person name="Giordano R."/>
            <person name="Donthu R.K."/>
            <person name="Hernandez A.G."/>
            <person name="Wright C.L."/>
            <person name="Zimin A.V."/>
        </authorList>
    </citation>
    <scope>NUCLEOTIDE SEQUENCE [LARGE SCALE GENOMIC DNA]</scope>
    <source>
        <tissue evidence="2">Whole aphids</tissue>
    </source>
</reference>
<proteinExistence type="predicted"/>
<sequence length="367" mass="42131">MSETYVNLDIDFLINRNLLGPPAILDRDLCKMFYFWLSATCKKVYSTELGFNNYELSQLHDLIFFYNLYIYSFYVFKVIKNACHSLPWTELESCTKIAERSLVVCQSLGLKNEVQFWTVAFHYIMAGDDYATSVVPPLDSCYDVVCDCATYRKIQLERVLLHEWKSGDYMHMRRVADKFILLGEKTRALDLLLATNVNDPNYYTDALKACLIATVDSNTANQSTIKLVAANLIAENKIDEGIQLLCMIGKGSQACRYLISYNRWEQAVWLAKCSLSKDDFDTVLKSWADHLLSNRNQEQAVLVLLSLKRFDDVLKILINSDRIYRAALLVLACHQNNIEVCEKLKRELYINGGDGDVVDNLFNENNT</sequence>
<name>A0A6G0TMC0_APHGL</name>
<dbReference type="GO" id="GO:0005737">
    <property type="term" value="C:cytoplasm"/>
    <property type="evidence" value="ECO:0007669"/>
    <property type="project" value="TreeGrafter"/>
</dbReference>
<gene>
    <name evidence="2" type="ORF">AGLY_007556</name>
</gene>